<sequence>MIDSSSRSLFQRLPNHALTVITASTPDKQKTQYHRLIHSFPVSM</sequence>
<gene>
    <name evidence="1" type="ORF">CA85_28180</name>
</gene>
<proteinExistence type="predicted"/>
<evidence type="ECO:0000313" key="1">
    <source>
        <dbReference type="EMBL" id="TWT65959.1"/>
    </source>
</evidence>
<evidence type="ECO:0000313" key="2">
    <source>
        <dbReference type="Proteomes" id="UP000318053"/>
    </source>
</evidence>
<reference evidence="1 2" key="1">
    <citation type="submission" date="2019-02" db="EMBL/GenBank/DDBJ databases">
        <title>Deep-cultivation of Planctomycetes and their phenomic and genomic characterization uncovers novel biology.</title>
        <authorList>
            <person name="Wiegand S."/>
            <person name="Jogler M."/>
            <person name="Boedeker C."/>
            <person name="Pinto D."/>
            <person name="Vollmers J."/>
            <person name="Rivas-Marin E."/>
            <person name="Kohn T."/>
            <person name="Peeters S.H."/>
            <person name="Heuer A."/>
            <person name="Rast P."/>
            <person name="Oberbeckmann S."/>
            <person name="Bunk B."/>
            <person name="Jeske O."/>
            <person name="Meyerdierks A."/>
            <person name="Storesund J.E."/>
            <person name="Kallscheuer N."/>
            <person name="Luecker S."/>
            <person name="Lage O.M."/>
            <person name="Pohl T."/>
            <person name="Merkel B.J."/>
            <person name="Hornburger P."/>
            <person name="Mueller R.-W."/>
            <person name="Bruemmer F."/>
            <person name="Labrenz M."/>
            <person name="Spormann A.M."/>
            <person name="Op Den Camp H."/>
            <person name="Overmann J."/>
            <person name="Amann R."/>
            <person name="Jetten M.S.M."/>
            <person name="Mascher T."/>
            <person name="Medema M.H."/>
            <person name="Devos D.P."/>
            <person name="Kaster A.-K."/>
            <person name="Ovreas L."/>
            <person name="Rohde M."/>
            <person name="Galperin M.Y."/>
            <person name="Jogler C."/>
        </authorList>
    </citation>
    <scope>NUCLEOTIDE SEQUENCE [LARGE SCALE GENOMIC DNA]</scope>
    <source>
        <strain evidence="1 2">CA85</strain>
    </source>
</reference>
<accession>A0A5C5XTQ3</accession>
<dbReference type="Proteomes" id="UP000318053">
    <property type="component" value="Unassembled WGS sequence"/>
</dbReference>
<dbReference type="AlphaFoldDB" id="A0A5C5XTQ3"/>
<keyword evidence="2" id="KW-1185">Reference proteome</keyword>
<comment type="caution">
    <text evidence="1">The sequence shown here is derived from an EMBL/GenBank/DDBJ whole genome shotgun (WGS) entry which is preliminary data.</text>
</comment>
<name>A0A5C5XTQ3_9BACT</name>
<organism evidence="1 2">
    <name type="scientific">Allorhodopirellula solitaria</name>
    <dbReference type="NCBI Taxonomy" id="2527987"/>
    <lineage>
        <taxon>Bacteria</taxon>
        <taxon>Pseudomonadati</taxon>
        <taxon>Planctomycetota</taxon>
        <taxon>Planctomycetia</taxon>
        <taxon>Pirellulales</taxon>
        <taxon>Pirellulaceae</taxon>
        <taxon>Allorhodopirellula</taxon>
    </lineage>
</organism>
<dbReference type="EMBL" id="SJPK01000006">
    <property type="protein sequence ID" value="TWT65959.1"/>
    <property type="molecule type" value="Genomic_DNA"/>
</dbReference>
<protein>
    <submittedName>
        <fullName evidence="1">Uncharacterized protein</fullName>
    </submittedName>
</protein>